<evidence type="ECO:0000256" key="1">
    <source>
        <dbReference type="SAM" id="MobiDB-lite"/>
    </source>
</evidence>
<organism evidence="3 4">
    <name type="scientific">Mycena alexandri</name>
    <dbReference type="NCBI Taxonomy" id="1745969"/>
    <lineage>
        <taxon>Eukaryota</taxon>
        <taxon>Fungi</taxon>
        <taxon>Dikarya</taxon>
        <taxon>Basidiomycota</taxon>
        <taxon>Agaricomycotina</taxon>
        <taxon>Agaricomycetes</taxon>
        <taxon>Agaricomycetidae</taxon>
        <taxon>Agaricales</taxon>
        <taxon>Marasmiineae</taxon>
        <taxon>Mycenaceae</taxon>
        <taxon>Mycena</taxon>
    </lineage>
</organism>
<evidence type="ECO:0000256" key="2">
    <source>
        <dbReference type="SAM" id="SignalP"/>
    </source>
</evidence>
<name>A0AAD6WWB1_9AGAR</name>
<keyword evidence="4" id="KW-1185">Reference proteome</keyword>
<comment type="caution">
    <text evidence="3">The sequence shown here is derived from an EMBL/GenBank/DDBJ whole genome shotgun (WGS) entry which is preliminary data.</text>
</comment>
<feature type="compositionally biased region" description="Polar residues" evidence="1">
    <location>
        <begin position="242"/>
        <end position="252"/>
    </location>
</feature>
<feature type="chain" id="PRO_5042128207" evidence="2">
    <location>
        <begin position="26"/>
        <end position="843"/>
    </location>
</feature>
<dbReference type="EMBL" id="JARJCM010000098">
    <property type="protein sequence ID" value="KAJ7029753.1"/>
    <property type="molecule type" value="Genomic_DNA"/>
</dbReference>
<evidence type="ECO:0000313" key="4">
    <source>
        <dbReference type="Proteomes" id="UP001218188"/>
    </source>
</evidence>
<feature type="signal peptide" evidence="2">
    <location>
        <begin position="1"/>
        <end position="25"/>
    </location>
</feature>
<gene>
    <name evidence="3" type="ORF">C8F04DRAFT_1368827</name>
</gene>
<feature type="region of interest" description="Disordered" evidence="1">
    <location>
        <begin position="225"/>
        <end position="252"/>
    </location>
</feature>
<accession>A0AAD6WWB1</accession>
<dbReference type="Proteomes" id="UP001218188">
    <property type="component" value="Unassembled WGS sequence"/>
</dbReference>
<proteinExistence type="predicted"/>
<keyword evidence="2" id="KW-0732">Signal</keyword>
<protein>
    <submittedName>
        <fullName evidence="3">Uncharacterized protein</fullName>
    </submittedName>
</protein>
<sequence length="843" mass="92327">MSSTCIFCFALFPLLLMSHLPARLGCTLCPPNGASKCASWVARDINPLTGRPYPHAIANNPNEHCAVPCGHAWISHRPISLLDSTDPAYDFQRGPCPESNCGGFYSNLRPLDLRTLCVCGFPFMSHPQELEEERRPAVQYASTLLLDYAKPIRSAPPAVTPLQPLPLAFSEPPVNAFRSQNPLFSSHFPAVPAGAIVPVPVGTTSARRTASALHSLPQHQGLVANASAPHRGPRHPYPEHGSQASVSASNTAYGPSPFSTETSVSVLIWPFVASGGNAPAAFGTPTFKIRSELLLNYITAFDLHGLYFHPTVPSTDLASAQDFTCKLYTHLSNANLQLMLAPGIANVSTIVPFNQQPFVVLEASRYREITTFKPCSTMNDNTFSLATFKKLNKRAPNPNPDQRYRLEPLFAICARFDHIRGAITHRLFAAQDLPPLGPDLAHPCLGLQILAHLQYENVHLLPDIECREDYCPRGDNAGEVTTLHPYSKSPSLTARQDTLPVNHLAVAGPPSALNNSRPVTPPNGPSLIRQRSPTSQVYPEYSWFCLVRTEPFFEGDPAGARRVRPRPDQTPVPFTLDANTDAVLPHFDEDPPPPPRPQVVPLVQGTDVAFLSDVTRWQNFVCLSTGDRAANPISIAGESIDAVAECLLRLILLIWERKDSMPETFTLPEKVSQVLQPFACPGPLCAMFRTAANVDALLQSGVLVGWKGRSMLKQDEKRFGNLRSELGIGTKLSIQGALDIAREDAVGPTKIVDGVRHEGKRERGSWTWKAPVISGSGESAPPRSAATAWTSFHKGLGSTLVDIRFRQILRPEKRKGAFVDSRYSEIWVEIWRDLNRGIGPHQS</sequence>
<reference evidence="3" key="1">
    <citation type="submission" date="2023-03" db="EMBL/GenBank/DDBJ databases">
        <title>Massive genome expansion in bonnet fungi (Mycena s.s.) driven by repeated elements and novel gene families across ecological guilds.</title>
        <authorList>
            <consortium name="Lawrence Berkeley National Laboratory"/>
            <person name="Harder C.B."/>
            <person name="Miyauchi S."/>
            <person name="Viragh M."/>
            <person name="Kuo A."/>
            <person name="Thoen E."/>
            <person name="Andreopoulos B."/>
            <person name="Lu D."/>
            <person name="Skrede I."/>
            <person name="Drula E."/>
            <person name="Henrissat B."/>
            <person name="Morin E."/>
            <person name="Kohler A."/>
            <person name="Barry K."/>
            <person name="LaButti K."/>
            <person name="Morin E."/>
            <person name="Salamov A."/>
            <person name="Lipzen A."/>
            <person name="Mereny Z."/>
            <person name="Hegedus B."/>
            <person name="Baldrian P."/>
            <person name="Stursova M."/>
            <person name="Weitz H."/>
            <person name="Taylor A."/>
            <person name="Grigoriev I.V."/>
            <person name="Nagy L.G."/>
            <person name="Martin F."/>
            <person name="Kauserud H."/>
        </authorList>
    </citation>
    <scope>NUCLEOTIDE SEQUENCE</scope>
    <source>
        <strain evidence="3">CBHHK200</strain>
    </source>
</reference>
<dbReference type="AlphaFoldDB" id="A0AAD6WWB1"/>
<feature type="region of interest" description="Disordered" evidence="1">
    <location>
        <begin position="508"/>
        <end position="532"/>
    </location>
</feature>
<evidence type="ECO:0000313" key="3">
    <source>
        <dbReference type="EMBL" id="KAJ7029753.1"/>
    </source>
</evidence>